<evidence type="ECO:0000259" key="5">
    <source>
        <dbReference type="PROSITE" id="PS50893"/>
    </source>
</evidence>
<dbReference type="InterPro" id="IPR003593">
    <property type="entry name" value="AAA+_ATPase"/>
</dbReference>
<dbReference type="Pfam" id="PF00005">
    <property type="entry name" value="ABC_tran"/>
    <property type="match status" value="1"/>
</dbReference>
<keyword evidence="4 6" id="KW-0067">ATP-binding</keyword>
<reference evidence="6 7" key="1">
    <citation type="submission" date="2019-03" db="EMBL/GenBank/DDBJ databases">
        <title>Genomic Encyclopedia of Type Strains, Phase IV (KMG-IV): sequencing the most valuable type-strain genomes for metagenomic binning, comparative biology and taxonomic classification.</title>
        <authorList>
            <person name="Goeker M."/>
        </authorList>
    </citation>
    <scope>NUCLEOTIDE SEQUENCE [LARGE SCALE GENOMIC DNA]</scope>
    <source>
        <strain evidence="6 7">LX-B</strain>
    </source>
</reference>
<dbReference type="SUPFAM" id="SSF52540">
    <property type="entry name" value="P-loop containing nucleoside triphosphate hydrolases"/>
    <property type="match status" value="1"/>
</dbReference>
<dbReference type="GO" id="GO:0016887">
    <property type="term" value="F:ATP hydrolysis activity"/>
    <property type="evidence" value="ECO:0007669"/>
    <property type="project" value="InterPro"/>
</dbReference>
<keyword evidence="2" id="KW-0813">Transport</keyword>
<feature type="domain" description="ABC transporter" evidence="5">
    <location>
        <begin position="3"/>
        <end position="253"/>
    </location>
</feature>
<dbReference type="PANTHER" id="PTHR43335:SF2">
    <property type="entry name" value="ABC TRANSPORTER, ATP-BINDING PROTEIN"/>
    <property type="match status" value="1"/>
</dbReference>
<protein>
    <submittedName>
        <fullName evidence="6">ABC-2 type transport system ATP-binding protein</fullName>
    </submittedName>
</protein>
<dbReference type="RefSeq" id="WP_165907893.1">
    <property type="nucleotide sequence ID" value="NZ_SLUN01000008.1"/>
</dbReference>
<dbReference type="EMBL" id="SLUN01000008">
    <property type="protein sequence ID" value="TCL70895.1"/>
    <property type="molecule type" value="Genomic_DNA"/>
</dbReference>
<evidence type="ECO:0000256" key="2">
    <source>
        <dbReference type="ARBA" id="ARBA00022448"/>
    </source>
</evidence>
<evidence type="ECO:0000256" key="4">
    <source>
        <dbReference type="ARBA" id="ARBA00022840"/>
    </source>
</evidence>
<dbReference type="Gene3D" id="3.40.50.300">
    <property type="entry name" value="P-loop containing nucleotide triphosphate hydrolases"/>
    <property type="match status" value="1"/>
</dbReference>
<gene>
    <name evidence="6" type="ORF">EDC14_100840</name>
</gene>
<dbReference type="GO" id="GO:0005524">
    <property type="term" value="F:ATP binding"/>
    <property type="evidence" value="ECO:0007669"/>
    <property type="project" value="UniProtKB-KW"/>
</dbReference>
<dbReference type="Proteomes" id="UP000295008">
    <property type="component" value="Unassembled WGS sequence"/>
</dbReference>
<organism evidence="6 7">
    <name type="scientific">Hydrogenispora ethanolica</name>
    <dbReference type="NCBI Taxonomy" id="1082276"/>
    <lineage>
        <taxon>Bacteria</taxon>
        <taxon>Bacillati</taxon>
        <taxon>Bacillota</taxon>
        <taxon>Hydrogenispora</taxon>
    </lineage>
</organism>
<accession>A0A4R1RW42</accession>
<dbReference type="PANTHER" id="PTHR43335">
    <property type="entry name" value="ABC TRANSPORTER, ATP-BINDING PROTEIN"/>
    <property type="match status" value="1"/>
</dbReference>
<evidence type="ECO:0000256" key="3">
    <source>
        <dbReference type="ARBA" id="ARBA00022741"/>
    </source>
</evidence>
<evidence type="ECO:0000256" key="1">
    <source>
        <dbReference type="ARBA" id="ARBA00005417"/>
    </source>
</evidence>
<comment type="caution">
    <text evidence="6">The sequence shown here is derived from an EMBL/GenBank/DDBJ whole genome shotgun (WGS) entry which is preliminary data.</text>
</comment>
<comment type="similarity">
    <text evidence="1">Belongs to the ABC transporter superfamily.</text>
</comment>
<keyword evidence="3" id="KW-0547">Nucleotide-binding</keyword>
<name>A0A4R1RW42_HYDET</name>
<dbReference type="AlphaFoldDB" id="A0A4R1RW42"/>
<evidence type="ECO:0000313" key="7">
    <source>
        <dbReference type="Proteomes" id="UP000295008"/>
    </source>
</evidence>
<proteinExistence type="inferred from homology"/>
<dbReference type="InterPro" id="IPR027417">
    <property type="entry name" value="P-loop_NTPase"/>
</dbReference>
<sequence>MIIRLEDITVHGPMAQRNGLRWGAWRARHGDCTSAPGGRPSLQQISCAFTTGITAIVGPNGAGKSVLLQVLCGLILQDAGQITLDGRTATQSDLRQAMGYLPQAFGFYPQWTARETLRYIALLRGMVGQKERERRVTEVLQRTTLAAAADRKVGTYSRGMRQAVGIAQVLLGGAPALILDEPTAGLDPEARNKLRGMLVEIGQERPVIWASSLISDAVFADRVLILARSKNCFWGTPVELAAAARPLGTDFLPVPGQDAGSDGTYGPEPLEQGYRAILSRGVSS</sequence>
<keyword evidence="7" id="KW-1185">Reference proteome</keyword>
<dbReference type="InterPro" id="IPR003439">
    <property type="entry name" value="ABC_transporter-like_ATP-bd"/>
</dbReference>
<dbReference type="SMART" id="SM00382">
    <property type="entry name" value="AAA"/>
    <property type="match status" value="1"/>
</dbReference>
<dbReference type="PROSITE" id="PS50893">
    <property type="entry name" value="ABC_TRANSPORTER_2"/>
    <property type="match status" value="1"/>
</dbReference>
<evidence type="ECO:0000313" key="6">
    <source>
        <dbReference type="EMBL" id="TCL70895.1"/>
    </source>
</evidence>